<reference evidence="2 3" key="1">
    <citation type="submission" date="2020-08" db="EMBL/GenBank/DDBJ databases">
        <title>Whole genome shotgun sequence of Actinoplanes ianthinogenes NBRC 13996.</title>
        <authorList>
            <person name="Komaki H."/>
            <person name="Tamura T."/>
        </authorList>
    </citation>
    <scope>NUCLEOTIDE SEQUENCE [LARGE SCALE GENOMIC DNA]</scope>
    <source>
        <strain evidence="2 3">NBRC 13996</strain>
    </source>
</reference>
<protein>
    <recommendedName>
        <fullName evidence="4">Integral membrane protein</fullName>
    </recommendedName>
</protein>
<evidence type="ECO:0008006" key="4">
    <source>
        <dbReference type="Google" id="ProtNLM"/>
    </source>
</evidence>
<proteinExistence type="predicted"/>
<keyword evidence="1" id="KW-0812">Transmembrane</keyword>
<feature type="transmembrane region" description="Helical" evidence="1">
    <location>
        <begin position="44"/>
        <end position="66"/>
    </location>
</feature>
<feature type="transmembrane region" description="Helical" evidence="1">
    <location>
        <begin position="111"/>
        <end position="135"/>
    </location>
</feature>
<keyword evidence="1" id="KW-0472">Membrane</keyword>
<dbReference type="RefSeq" id="WP_189333438.1">
    <property type="nucleotide sequence ID" value="NZ_AP023356.1"/>
</dbReference>
<feature type="transmembrane region" description="Helical" evidence="1">
    <location>
        <begin position="78"/>
        <end position="99"/>
    </location>
</feature>
<sequence length="136" mass="14722">MIALRVFLITAAVAAGTAVLQVWLKLISRTPRKGRRTGLEMEDALWWTDWVVAATFALVGSVVAAARDTTKDVPLPQAVVAVGVLFFGFSVMPYGLKMVAYDQDARIKGWWWIWAANGVASLILLSAVAAGVKIYG</sequence>
<name>A0ABN6C8S0_9ACTN</name>
<gene>
    <name evidence="2" type="ORF">Aiant_20700</name>
</gene>
<evidence type="ECO:0000313" key="3">
    <source>
        <dbReference type="Proteomes" id="UP000676967"/>
    </source>
</evidence>
<dbReference type="EMBL" id="AP023356">
    <property type="protein sequence ID" value="BCJ41413.1"/>
    <property type="molecule type" value="Genomic_DNA"/>
</dbReference>
<keyword evidence="1" id="KW-1133">Transmembrane helix</keyword>
<accession>A0ABN6C8S0</accession>
<evidence type="ECO:0000256" key="1">
    <source>
        <dbReference type="SAM" id="Phobius"/>
    </source>
</evidence>
<feature type="transmembrane region" description="Helical" evidence="1">
    <location>
        <begin position="6"/>
        <end position="24"/>
    </location>
</feature>
<evidence type="ECO:0000313" key="2">
    <source>
        <dbReference type="EMBL" id="BCJ41413.1"/>
    </source>
</evidence>
<dbReference type="Proteomes" id="UP000676967">
    <property type="component" value="Chromosome"/>
</dbReference>
<keyword evidence="3" id="KW-1185">Reference proteome</keyword>
<organism evidence="2 3">
    <name type="scientific">Actinoplanes ianthinogenes</name>
    <dbReference type="NCBI Taxonomy" id="122358"/>
    <lineage>
        <taxon>Bacteria</taxon>
        <taxon>Bacillati</taxon>
        <taxon>Actinomycetota</taxon>
        <taxon>Actinomycetes</taxon>
        <taxon>Micromonosporales</taxon>
        <taxon>Micromonosporaceae</taxon>
        <taxon>Actinoplanes</taxon>
    </lineage>
</organism>